<dbReference type="RefSeq" id="WP_344511492.1">
    <property type="nucleotide sequence ID" value="NZ_BAAATU010000020.1"/>
</dbReference>
<dbReference type="Gene3D" id="2.30.38.10">
    <property type="entry name" value="Luciferase, Domain 3"/>
    <property type="match status" value="1"/>
</dbReference>
<organism evidence="8 9">
    <name type="scientific">Streptomyces pulveraceus</name>
    <dbReference type="NCBI Taxonomy" id="68258"/>
    <lineage>
        <taxon>Bacteria</taxon>
        <taxon>Bacillati</taxon>
        <taxon>Actinomycetota</taxon>
        <taxon>Actinomycetes</taxon>
        <taxon>Kitasatosporales</taxon>
        <taxon>Streptomycetaceae</taxon>
        <taxon>Streptomyces</taxon>
    </lineage>
</organism>
<dbReference type="Pfam" id="PF00501">
    <property type="entry name" value="AMP-binding"/>
    <property type="match status" value="1"/>
</dbReference>
<dbReference type="SMART" id="SM00823">
    <property type="entry name" value="PKS_PP"/>
    <property type="match status" value="1"/>
</dbReference>
<dbReference type="InterPro" id="IPR025110">
    <property type="entry name" value="AMP-bd_C"/>
</dbReference>
<sequence length="1459" mass="153970">MTAASAAQLEIWLADRCEPESGRYNIPVCLEFRGGLDDRALRAALADVLERHPAPAGRFETVQGTLRHTADPDAAVPLHLAVRPGGYDREVALADAARSAERPLDPGTAPLLRAEVLRFDDGALVTVTVHHLVADGRSVEVLTEDLITAYRARHTGRDPRFVPVPVPDPQPVAAAPDPYWTTLLDGDPARLAPLPDGLRAEDGARGPAGWAERELDGGRLAEVRALAAREGASPAMILLAVWSLLLHAWSGEDDGVLGMPFAGRHEPGTDDAVGLFTRVLPVRSVHRAARPFADHAVALGDQVFASMEAHAESGDLPAGSAPVPSAVFLHQPRPASAWQVPGAEVRLLHPESAVAKYDLAFAAVEGPDGLVLRIDYDQDLYAPATAELMAEQIDRMLAAASRPGITCHELLASLATAPGPAVAVATSAPVTAATVPELVLEQARRAPGSPAVVHNGARLSYGELVRDAARMAHWLRVEGVRTDDVVALLLRPGPDTVTAMLAVGLAGAAYLPLDPAYPDAQLELVVSDARPRLLIAEPGEEHRVTGLPVHTPEAVRKAARPLPVSAPTTSAGPDTAFNVLYTSGSTGRPKGVVLPHGGVLRMMHRPEFVPLGPDDTVSHLSPLNFDGATYEIWGALTHGAKLVVLDKELVLSPRELRAAIREHGVTTLLVTTPLLNRLIEDTPDLLQSLRRVYFGGENISVPHIRKALRWARPGTLLHSYGPTENSFTSSWYPIEEVPRGARTVPIGRAVPGTRLHVVLEGTLEPAPVYVPGELVLGGAGVARGYLGDPRRTAERFVPDPFGDEPGARLYRTGDRVRWAPDGQLEFIGRADNQVKIRSQRVELGEVEAALRAHPQVRGAFVTTRINGAGEKEIVGYAVLDRPSVLEAVRAHLRAVLPLFAVPSHLLALGELPLTPNGKIDRKRLPAPPDATVPAPVAAAVAPGPAAPGEGAGDGVTGAVLRAWRKVLPGRVFDRETNFFDAGGHSLLLVKLQDALLEATGTAPSVSELMRYTSVRSQARLIGGAAADEETTAPVRASRATVREEDDAIAVIGMGARFAGAPDLAAYWDNLVAGRDCFTEGPGPLVTERGDGTRRVARWGMVADGTGYDAGLLGLTADDVESGDPQHGVLHEVLWAAVEDASLRLSDIAHRTSLYAGCPRLAQTDGEARVDDVVSVDPTFVASRFAYLHDLWGEALLLDTACSTGLYAVHLACRALLRHESDYALAGSVSLDGESDGSYIYRPGLLYADDGVCRPFDRRASGTVGGFGAGALLLRRLSDAERDGDPVHAVIRGSAVNNDGRERVGYSAPGIEGQARVIRRAVAAAGVTGADIGYVEAHGTGTRLGDAIEATALGAALGTTGPQVAVGSVKASIGHCNTAAGIAGLIKTVLAVHHGVLPATPNVSEPIDELAGLGGRFALLTEGRAWDTPDGRPRTAGVSSFGVGGTNAHVVVQEHVRERV</sequence>
<dbReference type="Gene3D" id="3.30.559.10">
    <property type="entry name" value="Chloramphenicol acetyltransferase-like domain"/>
    <property type="match status" value="1"/>
</dbReference>
<evidence type="ECO:0000256" key="4">
    <source>
        <dbReference type="ARBA" id="ARBA00022679"/>
    </source>
</evidence>
<dbReference type="InterPro" id="IPR014030">
    <property type="entry name" value="Ketoacyl_synth_N"/>
</dbReference>
<protein>
    <submittedName>
        <fullName evidence="8">Amino acid adenylation domain-containing protein</fullName>
    </submittedName>
</protein>
<dbReference type="Proteomes" id="UP001596200">
    <property type="component" value="Unassembled WGS sequence"/>
</dbReference>
<dbReference type="Gene3D" id="1.10.1200.10">
    <property type="entry name" value="ACP-like"/>
    <property type="match status" value="1"/>
</dbReference>
<dbReference type="SMART" id="SM00825">
    <property type="entry name" value="PKS_KS"/>
    <property type="match status" value="1"/>
</dbReference>
<evidence type="ECO:0000256" key="1">
    <source>
        <dbReference type="ARBA" id="ARBA00001957"/>
    </source>
</evidence>
<dbReference type="InterPro" id="IPR018201">
    <property type="entry name" value="Ketoacyl_synth_AS"/>
</dbReference>
<dbReference type="InterPro" id="IPR020841">
    <property type="entry name" value="PKS_Beta-ketoAc_synthase_dom"/>
</dbReference>
<dbReference type="CDD" id="cd00833">
    <property type="entry name" value="PKS"/>
    <property type="match status" value="1"/>
</dbReference>
<dbReference type="Gene3D" id="3.30.300.30">
    <property type="match status" value="1"/>
</dbReference>
<dbReference type="Pfam" id="PF00668">
    <property type="entry name" value="Condensation"/>
    <property type="match status" value="1"/>
</dbReference>
<dbReference type="InterPro" id="IPR000873">
    <property type="entry name" value="AMP-dep_synth/lig_dom"/>
</dbReference>
<dbReference type="InterPro" id="IPR016039">
    <property type="entry name" value="Thiolase-like"/>
</dbReference>
<dbReference type="SUPFAM" id="SSF47336">
    <property type="entry name" value="ACP-like"/>
    <property type="match status" value="1"/>
</dbReference>
<evidence type="ECO:0000256" key="3">
    <source>
        <dbReference type="ARBA" id="ARBA00022553"/>
    </source>
</evidence>
<dbReference type="PROSITE" id="PS52004">
    <property type="entry name" value="KS3_2"/>
    <property type="match status" value="1"/>
</dbReference>
<dbReference type="InterPro" id="IPR036736">
    <property type="entry name" value="ACP-like_sf"/>
</dbReference>
<dbReference type="PANTHER" id="PTHR45527:SF1">
    <property type="entry name" value="FATTY ACID SYNTHASE"/>
    <property type="match status" value="1"/>
</dbReference>
<evidence type="ECO:0000313" key="8">
    <source>
        <dbReference type="EMBL" id="MFC5914538.1"/>
    </source>
</evidence>
<dbReference type="NCBIfam" id="TIGR01733">
    <property type="entry name" value="AA-adenyl-dom"/>
    <property type="match status" value="1"/>
</dbReference>
<feature type="domain" description="Ketosynthase family 3 (KS3)" evidence="7">
    <location>
        <begin position="1045"/>
        <end position="1453"/>
    </location>
</feature>
<dbReference type="InterPro" id="IPR009081">
    <property type="entry name" value="PP-bd_ACP"/>
</dbReference>
<proteinExistence type="predicted"/>
<keyword evidence="3" id="KW-0597">Phosphoprotein</keyword>
<dbReference type="Gene3D" id="3.30.559.30">
    <property type="entry name" value="Nonribosomal peptide synthetase, condensation domain"/>
    <property type="match status" value="1"/>
</dbReference>
<dbReference type="SUPFAM" id="SSF56801">
    <property type="entry name" value="Acetyl-CoA synthetase-like"/>
    <property type="match status" value="1"/>
</dbReference>
<dbReference type="SUPFAM" id="SSF52777">
    <property type="entry name" value="CoA-dependent acyltransferases"/>
    <property type="match status" value="2"/>
</dbReference>
<comment type="cofactor">
    <cofactor evidence="1">
        <name>pantetheine 4'-phosphate</name>
        <dbReference type="ChEBI" id="CHEBI:47942"/>
    </cofactor>
</comment>
<dbReference type="InterPro" id="IPR001242">
    <property type="entry name" value="Condensation_dom"/>
</dbReference>
<dbReference type="Gene3D" id="3.40.50.980">
    <property type="match status" value="2"/>
</dbReference>
<evidence type="ECO:0000256" key="5">
    <source>
        <dbReference type="ARBA" id="ARBA00023315"/>
    </source>
</evidence>
<dbReference type="CDD" id="cd12117">
    <property type="entry name" value="A_NRPS_Srf_like"/>
    <property type="match status" value="1"/>
</dbReference>
<gene>
    <name evidence="8" type="ORF">ACFP1B_14005</name>
</gene>
<dbReference type="InterPro" id="IPR014031">
    <property type="entry name" value="Ketoacyl_synth_C"/>
</dbReference>
<dbReference type="Gene3D" id="3.40.47.10">
    <property type="match status" value="1"/>
</dbReference>
<dbReference type="Pfam" id="PF00550">
    <property type="entry name" value="PP-binding"/>
    <property type="match status" value="1"/>
</dbReference>
<reference evidence="9" key="1">
    <citation type="journal article" date="2019" name="Int. J. Syst. Evol. Microbiol.">
        <title>The Global Catalogue of Microorganisms (GCM) 10K type strain sequencing project: providing services to taxonomists for standard genome sequencing and annotation.</title>
        <authorList>
            <consortium name="The Broad Institute Genomics Platform"/>
            <consortium name="The Broad Institute Genome Sequencing Center for Infectious Disease"/>
            <person name="Wu L."/>
            <person name="Ma J."/>
        </authorList>
    </citation>
    <scope>NUCLEOTIDE SEQUENCE [LARGE SCALE GENOMIC DNA]</scope>
    <source>
        <strain evidence="9">JCM 4147</strain>
    </source>
</reference>
<dbReference type="PANTHER" id="PTHR45527">
    <property type="entry name" value="NONRIBOSOMAL PEPTIDE SYNTHETASE"/>
    <property type="match status" value="1"/>
</dbReference>
<feature type="domain" description="Carrier" evidence="6">
    <location>
        <begin position="950"/>
        <end position="1025"/>
    </location>
</feature>
<dbReference type="InterPro" id="IPR045851">
    <property type="entry name" value="AMP-bd_C_sf"/>
</dbReference>
<comment type="caution">
    <text evidence="8">The sequence shown here is derived from an EMBL/GenBank/DDBJ whole genome shotgun (WGS) entry which is preliminary data.</text>
</comment>
<keyword evidence="2" id="KW-0596">Phosphopantetheine</keyword>
<dbReference type="InterPro" id="IPR010071">
    <property type="entry name" value="AA_adenyl_dom"/>
</dbReference>
<dbReference type="Pfam" id="PF00109">
    <property type="entry name" value="ketoacyl-synt"/>
    <property type="match status" value="1"/>
</dbReference>
<name>A0ABW1GJV5_9ACTN</name>
<keyword evidence="4" id="KW-0808">Transferase</keyword>
<dbReference type="Pfam" id="PF13193">
    <property type="entry name" value="AMP-binding_C"/>
    <property type="match status" value="1"/>
</dbReference>
<accession>A0ABW1GJV5</accession>
<evidence type="ECO:0000259" key="6">
    <source>
        <dbReference type="PROSITE" id="PS50075"/>
    </source>
</evidence>
<dbReference type="PROSITE" id="PS00455">
    <property type="entry name" value="AMP_BINDING"/>
    <property type="match status" value="1"/>
</dbReference>
<dbReference type="EMBL" id="JBHSPU010000014">
    <property type="protein sequence ID" value="MFC5914538.1"/>
    <property type="molecule type" value="Genomic_DNA"/>
</dbReference>
<dbReference type="Pfam" id="PF02801">
    <property type="entry name" value="Ketoacyl-synt_C"/>
    <property type="match status" value="1"/>
</dbReference>
<keyword evidence="9" id="KW-1185">Reference proteome</keyword>
<dbReference type="PROSITE" id="PS50075">
    <property type="entry name" value="CARRIER"/>
    <property type="match status" value="1"/>
</dbReference>
<dbReference type="InterPro" id="IPR023213">
    <property type="entry name" value="CAT-like_dom_sf"/>
</dbReference>
<dbReference type="InterPro" id="IPR020806">
    <property type="entry name" value="PKS_PP-bd"/>
</dbReference>
<evidence type="ECO:0000259" key="7">
    <source>
        <dbReference type="PROSITE" id="PS52004"/>
    </source>
</evidence>
<keyword evidence="5" id="KW-0012">Acyltransferase</keyword>
<evidence type="ECO:0000313" key="9">
    <source>
        <dbReference type="Proteomes" id="UP001596200"/>
    </source>
</evidence>
<evidence type="ECO:0000256" key="2">
    <source>
        <dbReference type="ARBA" id="ARBA00022450"/>
    </source>
</evidence>
<dbReference type="InterPro" id="IPR020845">
    <property type="entry name" value="AMP-binding_CS"/>
</dbReference>
<dbReference type="SUPFAM" id="SSF53901">
    <property type="entry name" value="Thiolase-like"/>
    <property type="match status" value="1"/>
</dbReference>
<dbReference type="PROSITE" id="PS00606">
    <property type="entry name" value="KS3_1"/>
    <property type="match status" value="1"/>
</dbReference>